<dbReference type="NCBIfam" id="TIGR00681">
    <property type="entry name" value="kdpC"/>
    <property type="match status" value="1"/>
</dbReference>
<keyword evidence="6 11" id="KW-0067">ATP-binding</keyword>
<keyword evidence="9 11" id="KW-0406">Ion transport</keyword>
<evidence type="ECO:0000256" key="3">
    <source>
        <dbReference type="ARBA" id="ARBA00022538"/>
    </source>
</evidence>
<evidence type="ECO:0000256" key="12">
    <source>
        <dbReference type="SAM" id="MobiDB-lite"/>
    </source>
</evidence>
<dbReference type="STRING" id="264697.ABE28_011380"/>
<evidence type="ECO:0000256" key="2">
    <source>
        <dbReference type="ARBA" id="ARBA00022475"/>
    </source>
</evidence>
<evidence type="ECO:0000256" key="5">
    <source>
        <dbReference type="ARBA" id="ARBA00022741"/>
    </source>
</evidence>
<dbReference type="NCBIfam" id="NF001454">
    <property type="entry name" value="PRK00315.1"/>
    <property type="match status" value="1"/>
</dbReference>
<evidence type="ECO:0000256" key="1">
    <source>
        <dbReference type="ARBA" id="ARBA00022448"/>
    </source>
</evidence>
<evidence type="ECO:0000256" key="11">
    <source>
        <dbReference type="HAMAP-Rule" id="MF_00276"/>
    </source>
</evidence>
<dbReference type="OrthoDB" id="9809491at2"/>
<comment type="subunit">
    <text evidence="11">The system is composed of three essential subunits: KdpA, KdpB and KdpC.</text>
</comment>
<dbReference type="Pfam" id="PF02669">
    <property type="entry name" value="KdpC"/>
    <property type="match status" value="1"/>
</dbReference>
<evidence type="ECO:0000313" key="14">
    <source>
        <dbReference type="Proteomes" id="UP000077926"/>
    </source>
</evidence>
<evidence type="ECO:0000256" key="7">
    <source>
        <dbReference type="ARBA" id="ARBA00022958"/>
    </source>
</evidence>
<dbReference type="InterPro" id="IPR003820">
    <property type="entry name" value="KdpC"/>
</dbReference>
<keyword evidence="1 11" id="KW-0813">Transport</keyword>
<reference evidence="13 14" key="1">
    <citation type="submission" date="2016-08" db="EMBL/GenBank/DDBJ databases">
        <title>Complete genome sequence of Bacillus muralis G25-68, a strain with toxicity to nematodes.</title>
        <authorList>
            <person name="Zheng Z."/>
        </authorList>
    </citation>
    <scope>NUCLEOTIDE SEQUENCE [LARGE SCALE GENOMIC DNA]</scope>
    <source>
        <strain evidence="13 14">G25-68</strain>
    </source>
</reference>
<name>A0A1B3XP15_9BACI</name>
<keyword evidence="5 11" id="KW-0547">Nucleotide-binding</keyword>
<evidence type="ECO:0000256" key="9">
    <source>
        <dbReference type="ARBA" id="ARBA00023065"/>
    </source>
</evidence>
<dbReference type="PANTHER" id="PTHR30042">
    <property type="entry name" value="POTASSIUM-TRANSPORTING ATPASE C CHAIN"/>
    <property type="match status" value="1"/>
</dbReference>
<comment type="function">
    <text evidence="11">Part of the high-affinity ATP-driven potassium transport (or Kdp) system, which catalyzes the hydrolysis of ATP coupled with the electrogenic transport of potassium into the cytoplasm. This subunit acts as a catalytic chaperone that increases the ATP-binding affinity of the ATP-hydrolyzing subunit KdpB by the formation of a transient KdpB/KdpC/ATP ternary complex.</text>
</comment>
<dbReference type="GO" id="GO:0005886">
    <property type="term" value="C:plasma membrane"/>
    <property type="evidence" value="ECO:0007669"/>
    <property type="project" value="UniProtKB-SubCell"/>
</dbReference>
<gene>
    <name evidence="11" type="primary">kdpC</name>
    <name evidence="13" type="ORF">ABE28_011380</name>
</gene>
<dbReference type="Proteomes" id="UP000077926">
    <property type="component" value="Chromosome"/>
</dbReference>
<dbReference type="HAMAP" id="MF_00276">
    <property type="entry name" value="KdpC"/>
    <property type="match status" value="1"/>
</dbReference>
<comment type="subcellular location">
    <subcellularLocation>
        <location evidence="11">Cell membrane</location>
        <topology evidence="11">Single-pass membrane protein</topology>
    </subcellularLocation>
</comment>
<organism evidence="13 14">
    <name type="scientific">Peribacillus muralis</name>
    <dbReference type="NCBI Taxonomy" id="264697"/>
    <lineage>
        <taxon>Bacteria</taxon>
        <taxon>Bacillati</taxon>
        <taxon>Bacillota</taxon>
        <taxon>Bacilli</taxon>
        <taxon>Bacillales</taxon>
        <taxon>Bacillaceae</taxon>
        <taxon>Peribacillus</taxon>
    </lineage>
</organism>
<evidence type="ECO:0000256" key="6">
    <source>
        <dbReference type="ARBA" id="ARBA00022840"/>
    </source>
</evidence>
<keyword evidence="2 11" id="KW-1003">Cell membrane</keyword>
<evidence type="ECO:0000256" key="8">
    <source>
        <dbReference type="ARBA" id="ARBA00022989"/>
    </source>
</evidence>
<keyword evidence="4 11" id="KW-0812">Transmembrane</keyword>
<proteinExistence type="inferred from homology"/>
<dbReference type="EMBL" id="CP017080">
    <property type="protein sequence ID" value="AOH54953.1"/>
    <property type="molecule type" value="Genomic_DNA"/>
</dbReference>
<evidence type="ECO:0000256" key="10">
    <source>
        <dbReference type="ARBA" id="ARBA00023136"/>
    </source>
</evidence>
<dbReference type="PIRSF" id="PIRSF001296">
    <property type="entry name" value="K_ATPase_KdpC"/>
    <property type="match status" value="1"/>
</dbReference>
<evidence type="ECO:0000256" key="4">
    <source>
        <dbReference type="ARBA" id="ARBA00022692"/>
    </source>
</evidence>
<dbReference type="KEGG" id="bmur:ABE28_011380"/>
<feature type="region of interest" description="Disordered" evidence="12">
    <location>
        <begin position="110"/>
        <end position="131"/>
    </location>
</feature>
<dbReference type="GO" id="GO:0005524">
    <property type="term" value="F:ATP binding"/>
    <property type="evidence" value="ECO:0007669"/>
    <property type="project" value="UniProtKB-UniRule"/>
</dbReference>
<sequence length="185" mass="20600">MLKNLRLVFVLLLICGVAYPVLMTGLAQLTMPAKAEGSLIKDQSGKMIGSEMIGQSFQDPRYFQGRVSSIEYDAANSGTLNYSPSNEELIDRTKKDISKFLEENPTIDKTEIPSDLMTNSGSGLDPNISPDSAKVQVPRIAHERELTIEKVYLLVEKYTRSRSMGLFGEPRINVLELNMALDQLK</sequence>
<keyword evidence="7 11" id="KW-0630">Potassium</keyword>
<comment type="similarity">
    <text evidence="11">Belongs to the KdpC family.</text>
</comment>
<protein>
    <recommendedName>
        <fullName evidence="11">Potassium-transporting ATPase KdpC subunit</fullName>
    </recommendedName>
    <alternativeName>
        <fullName evidence="11">ATP phosphohydrolase [potassium-transporting] C chain</fullName>
    </alternativeName>
    <alternativeName>
        <fullName evidence="11">Potassium-binding and translocating subunit C</fullName>
    </alternativeName>
    <alternativeName>
        <fullName evidence="11">Potassium-translocating ATPase C chain</fullName>
    </alternativeName>
</protein>
<dbReference type="AlphaFoldDB" id="A0A1B3XP15"/>
<accession>A0A1B3XP15</accession>
<keyword evidence="10 11" id="KW-0472">Membrane</keyword>
<dbReference type="RefSeq" id="WP_064465102.1">
    <property type="nucleotide sequence ID" value="NZ_CP017080.1"/>
</dbReference>
<evidence type="ECO:0000313" key="13">
    <source>
        <dbReference type="EMBL" id="AOH54953.1"/>
    </source>
</evidence>
<keyword evidence="3 11" id="KW-0633">Potassium transport</keyword>
<dbReference type="GO" id="GO:0008556">
    <property type="term" value="F:P-type potassium transmembrane transporter activity"/>
    <property type="evidence" value="ECO:0007669"/>
    <property type="project" value="InterPro"/>
</dbReference>
<keyword evidence="8 11" id="KW-1133">Transmembrane helix</keyword>
<dbReference type="PANTHER" id="PTHR30042:SF2">
    <property type="entry name" value="POTASSIUM-TRANSPORTING ATPASE KDPC SUBUNIT"/>
    <property type="match status" value="1"/>
</dbReference>
<keyword evidence="14" id="KW-1185">Reference proteome</keyword>